<dbReference type="Proteomes" id="UP000648535">
    <property type="component" value="Unassembled WGS sequence"/>
</dbReference>
<organism evidence="1 3">
    <name type="scientific">Curtobacterium luteum</name>
    <dbReference type="NCBI Taxonomy" id="33881"/>
    <lineage>
        <taxon>Bacteria</taxon>
        <taxon>Bacillati</taxon>
        <taxon>Actinomycetota</taxon>
        <taxon>Actinomycetes</taxon>
        <taxon>Micrococcales</taxon>
        <taxon>Microbacteriaceae</taxon>
        <taxon>Curtobacterium</taxon>
    </lineage>
</organism>
<dbReference type="EMBL" id="JAFBCG010000001">
    <property type="protein sequence ID" value="MBM7802022.1"/>
    <property type="molecule type" value="Genomic_DNA"/>
</dbReference>
<gene>
    <name evidence="1" type="ORF">GCM10009769_28560</name>
    <name evidence="2" type="ORF">JOE58_001273</name>
</gene>
<dbReference type="EMBL" id="BMOI01000014">
    <property type="protein sequence ID" value="GGL08768.1"/>
    <property type="molecule type" value="Genomic_DNA"/>
</dbReference>
<sequence length="99" mass="11224">MPDPSLVPSLDLQLTWRGVFGRVRVFDDRVTAETSFERPVRTTVPMTSVRGWRIEPCDFDAVCLEFVTDDDTYRVLLDTSDESIADHALRRVLGPPLAD</sequence>
<evidence type="ECO:0000313" key="2">
    <source>
        <dbReference type="EMBL" id="MBM7802022.1"/>
    </source>
</evidence>
<reference evidence="1" key="1">
    <citation type="journal article" date="2014" name="Int. J. Syst. Evol. Microbiol.">
        <title>Complete genome sequence of Corynebacterium casei LMG S-19264T (=DSM 44701T), isolated from a smear-ripened cheese.</title>
        <authorList>
            <consortium name="US DOE Joint Genome Institute (JGI-PGF)"/>
            <person name="Walter F."/>
            <person name="Albersmeier A."/>
            <person name="Kalinowski J."/>
            <person name="Ruckert C."/>
        </authorList>
    </citation>
    <scope>NUCLEOTIDE SEQUENCE</scope>
    <source>
        <strain evidence="1">JCM 1480</strain>
    </source>
</reference>
<comment type="caution">
    <text evidence="1">The sequence shown here is derived from an EMBL/GenBank/DDBJ whole genome shotgun (WGS) entry which is preliminary data.</text>
</comment>
<keyword evidence="4" id="KW-1185">Reference proteome</keyword>
<name>A0A8H9KZV3_9MICO</name>
<accession>A0A8H9KZV3</accession>
<dbReference type="Proteomes" id="UP000746584">
    <property type="component" value="Unassembled WGS sequence"/>
</dbReference>
<protein>
    <submittedName>
        <fullName evidence="1">Uncharacterized protein</fullName>
    </submittedName>
</protein>
<reference evidence="1" key="2">
    <citation type="submission" date="2020-09" db="EMBL/GenBank/DDBJ databases">
        <authorList>
            <person name="Sun Q."/>
            <person name="Ohkuma M."/>
        </authorList>
    </citation>
    <scope>NUCLEOTIDE SEQUENCE</scope>
    <source>
        <strain evidence="1">JCM 1480</strain>
    </source>
</reference>
<proteinExistence type="predicted"/>
<evidence type="ECO:0000313" key="3">
    <source>
        <dbReference type="Proteomes" id="UP000648535"/>
    </source>
</evidence>
<evidence type="ECO:0000313" key="4">
    <source>
        <dbReference type="Proteomes" id="UP000746584"/>
    </source>
</evidence>
<reference evidence="2 4" key="3">
    <citation type="submission" date="2021-01" db="EMBL/GenBank/DDBJ databases">
        <title>Sequencing the genomes of 1000 actinobacteria strains.</title>
        <authorList>
            <person name="Klenk H.-P."/>
        </authorList>
    </citation>
    <scope>NUCLEOTIDE SEQUENCE [LARGE SCALE GENOMIC DNA]</scope>
    <source>
        <strain evidence="2 4">DSM 20542</strain>
    </source>
</reference>
<dbReference type="RefSeq" id="WP_175328689.1">
    <property type="nucleotide sequence ID" value="NZ_BMOI01000014.1"/>
</dbReference>
<evidence type="ECO:0000313" key="1">
    <source>
        <dbReference type="EMBL" id="GGL08768.1"/>
    </source>
</evidence>
<dbReference type="AlphaFoldDB" id="A0A8H9KZV3"/>